<sequence length="109" mass="11530">MTPAFGVICGASAVPAAGPAQSSLLSPLSRWPLEDGSLGYGPVACGWIDLLDSPSLIGWKSRLFGCRLKPDIQDIPKERAEHSRAGSTPIYLLLGAFIIWEAAIMTSCS</sequence>
<gene>
    <name evidence="1" type="ORF">HCEG_05069</name>
</gene>
<proteinExistence type="predicted"/>
<evidence type="ECO:0000313" key="2">
    <source>
        <dbReference type="Proteomes" id="UP000008142"/>
    </source>
</evidence>
<dbReference type="HOGENOM" id="CLU_2183156_0_0_1"/>
<dbReference type="EMBL" id="DS990639">
    <property type="protein sequence ID" value="EGC45854.1"/>
    <property type="molecule type" value="Genomic_DNA"/>
</dbReference>
<organism evidence="2">
    <name type="scientific">Ajellomyces capsulatus (strain H88)</name>
    <name type="common">Darling's disease fungus</name>
    <name type="synonym">Histoplasma capsulatum</name>
    <dbReference type="NCBI Taxonomy" id="544711"/>
    <lineage>
        <taxon>Eukaryota</taxon>
        <taxon>Fungi</taxon>
        <taxon>Dikarya</taxon>
        <taxon>Ascomycota</taxon>
        <taxon>Pezizomycotina</taxon>
        <taxon>Eurotiomycetes</taxon>
        <taxon>Eurotiomycetidae</taxon>
        <taxon>Onygenales</taxon>
        <taxon>Ajellomycetaceae</taxon>
        <taxon>Histoplasma</taxon>
    </lineage>
</organism>
<protein>
    <submittedName>
        <fullName evidence="1">Predicted protein</fullName>
    </submittedName>
</protein>
<dbReference type="Proteomes" id="UP000008142">
    <property type="component" value="Unassembled WGS sequence"/>
</dbReference>
<dbReference type="AlphaFoldDB" id="F0UK14"/>
<evidence type="ECO:0000313" key="1">
    <source>
        <dbReference type="EMBL" id="EGC45854.1"/>
    </source>
</evidence>
<name>F0UK14_AJEC8</name>
<accession>F0UK14</accession>
<reference evidence="2" key="1">
    <citation type="submission" date="2008-07" db="EMBL/GenBank/DDBJ databases">
        <title>Annotation of Ajellomyces capsulatus strain H88.</title>
        <authorList>
            <person name="Champion M."/>
            <person name="Cuomo C."/>
            <person name="Ma L.-J."/>
            <person name="Henn M.R."/>
            <person name="Sil A."/>
            <person name="Goldman B."/>
            <person name="Young S.K."/>
            <person name="Kodira C.D."/>
            <person name="Zeng Q."/>
            <person name="Koehrsen M."/>
            <person name="Alvarado L."/>
            <person name="Berlin A."/>
            <person name="Borenstein D."/>
            <person name="Chen Z."/>
            <person name="Engels R."/>
            <person name="Freedman E."/>
            <person name="Gellesch M."/>
            <person name="Goldberg J."/>
            <person name="Griggs A."/>
            <person name="Gujja S."/>
            <person name="Heiman D."/>
            <person name="Hepburn T."/>
            <person name="Howarth C."/>
            <person name="Jen D."/>
            <person name="Larson L."/>
            <person name="Lewis B."/>
            <person name="Mehta T."/>
            <person name="Park D."/>
            <person name="Pearson M."/>
            <person name="Roberts A."/>
            <person name="Saif S."/>
            <person name="Shea T."/>
            <person name="Shenoy N."/>
            <person name="Sisk P."/>
            <person name="Stolte C."/>
            <person name="Sykes S."/>
            <person name="Walk T."/>
            <person name="White J."/>
            <person name="Yandava C."/>
            <person name="Klein B."/>
            <person name="McEwen J.G."/>
            <person name="Puccia R."/>
            <person name="Goldman G.H."/>
            <person name="Felipe M.S."/>
            <person name="Nino-Vega G."/>
            <person name="San-Blas G."/>
            <person name="Taylor J."/>
            <person name="Mendoza L."/>
            <person name="Galagan J."/>
            <person name="Nusbaum C."/>
            <person name="Birren B."/>
        </authorList>
    </citation>
    <scope>NUCLEOTIDE SEQUENCE [LARGE SCALE GENOMIC DNA]</scope>
    <source>
        <strain evidence="2">H88</strain>
    </source>
</reference>